<keyword evidence="9" id="KW-0653">Protein transport</keyword>
<dbReference type="Proteomes" id="UP000267128">
    <property type="component" value="Unassembled WGS sequence"/>
</dbReference>
<dbReference type="InterPro" id="IPR027417">
    <property type="entry name" value="P-loop_NTPase"/>
</dbReference>
<feature type="transmembrane region" description="Helical" evidence="15">
    <location>
        <begin position="443"/>
        <end position="465"/>
    </location>
</feature>
<dbReference type="CDD" id="cd00038">
    <property type="entry name" value="CAP_ED"/>
    <property type="match status" value="1"/>
</dbReference>
<organism evidence="20 21">
    <name type="scientific">Nocardioides marmoriginsengisoli</name>
    <dbReference type="NCBI Taxonomy" id="661483"/>
    <lineage>
        <taxon>Bacteria</taxon>
        <taxon>Bacillati</taxon>
        <taxon>Actinomycetota</taxon>
        <taxon>Actinomycetes</taxon>
        <taxon>Propionibacteriales</taxon>
        <taxon>Nocardioidaceae</taxon>
        <taxon>Nocardioides</taxon>
    </lineage>
</organism>
<evidence type="ECO:0000259" key="18">
    <source>
        <dbReference type="PROSITE" id="PS50929"/>
    </source>
</evidence>
<dbReference type="InterPro" id="IPR005074">
    <property type="entry name" value="Peptidase_C39"/>
</dbReference>
<dbReference type="InterPro" id="IPR003439">
    <property type="entry name" value="ABC_transporter-like_ATP-bd"/>
</dbReference>
<evidence type="ECO:0000259" key="16">
    <source>
        <dbReference type="PROSITE" id="PS50042"/>
    </source>
</evidence>
<dbReference type="InterPro" id="IPR039421">
    <property type="entry name" value="Type_1_exporter"/>
</dbReference>
<dbReference type="GO" id="GO:0005524">
    <property type="term" value="F:ATP binding"/>
    <property type="evidence" value="ECO:0007669"/>
    <property type="project" value="UniProtKB-KW"/>
</dbReference>
<evidence type="ECO:0000256" key="6">
    <source>
        <dbReference type="ARBA" id="ARBA00022741"/>
    </source>
</evidence>
<dbReference type="SMART" id="SM00382">
    <property type="entry name" value="AAA"/>
    <property type="match status" value="1"/>
</dbReference>
<dbReference type="Gene3D" id="3.90.70.10">
    <property type="entry name" value="Cysteine proteinases"/>
    <property type="match status" value="1"/>
</dbReference>
<dbReference type="GO" id="GO:0005886">
    <property type="term" value="C:plasma membrane"/>
    <property type="evidence" value="ECO:0007669"/>
    <property type="project" value="UniProtKB-SubCell"/>
</dbReference>
<keyword evidence="3" id="KW-1003">Cell membrane</keyword>
<evidence type="ECO:0000313" key="20">
    <source>
        <dbReference type="EMBL" id="RNL63187.1"/>
    </source>
</evidence>
<dbReference type="Gene3D" id="2.60.120.10">
    <property type="entry name" value="Jelly Rolls"/>
    <property type="match status" value="1"/>
</dbReference>
<dbReference type="PROSITE" id="PS50893">
    <property type="entry name" value="ABC_TRANSPORTER_2"/>
    <property type="match status" value="1"/>
</dbReference>
<dbReference type="InterPro" id="IPR018490">
    <property type="entry name" value="cNMP-bd_dom_sf"/>
</dbReference>
<dbReference type="PROSITE" id="PS50929">
    <property type="entry name" value="ABC_TM1F"/>
    <property type="match status" value="1"/>
</dbReference>
<name>A0A3N0CI82_9ACTN</name>
<evidence type="ECO:0000313" key="21">
    <source>
        <dbReference type="Proteomes" id="UP000267128"/>
    </source>
</evidence>
<feature type="transmembrane region" description="Helical" evidence="15">
    <location>
        <begin position="556"/>
        <end position="578"/>
    </location>
</feature>
<accession>A0A3N0CI82</accession>
<gene>
    <name evidence="20" type="ORF">EFK50_15920</name>
</gene>
<keyword evidence="8 20" id="KW-0067">ATP-binding</keyword>
<evidence type="ECO:0000256" key="10">
    <source>
        <dbReference type="ARBA" id="ARBA00022989"/>
    </source>
</evidence>
<proteinExistence type="inferred from homology"/>
<feature type="domain" description="ABC transmembrane type-1" evidence="18">
    <location>
        <begin position="336"/>
        <end position="616"/>
    </location>
</feature>
<evidence type="ECO:0000256" key="9">
    <source>
        <dbReference type="ARBA" id="ARBA00022927"/>
    </source>
</evidence>
<evidence type="ECO:0000259" key="17">
    <source>
        <dbReference type="PROSITE" id="PS50893"/>
    </source>
</evidence>
<dbReference type="InterPro" id="IPR011527">
    <property type="entry name" value="ABC1_TM_dom"/>
</dbReference>
<dbReference type="InterPro" id="IPR014710">
    <property type="entry name" value="RmlC-like_jellyroll"/>
</dbReference>
<keyword evidence="4" id="KW-0997">Cell inner membrane</keyword>
<dbReference type="SUPFAM" id="SSF51206">
    <property type="entry name" value="cAMP-binding domain-like"/>
    <property type="match status" value="1"/>
</dbReference>
<feature type="domain" description="Peptidase C39" evidence="19">
    <location>
        <begin position="185"/>
        <end position="304"/>
    </location>
</feature>
<evidence type="ECO:0000256" key="4">
    <source>
        <dbReference type="ARBA" id="ARBA00022519"/>
    </source>
</evidence>
<comment type="subcellular location">
    <subcellularLocation>
        <location evidence="1">Cell inner membrane</location>
        <topology evidence="1">Multi-pass membrane protein</topology>
    </subcellularLocation>
</comment>
<dbReference type="InterPro" id="IPR003593">
    <property type="entry name" value="AAA+_ATPase"/>
</dbReference>
<keyword evidence="11 15" id="KW-0472">Membrane</keyword>
<dbReference type="OrthoDB" id="5166472at2"/>
<comment type="caution">
    <text evidence="20">The sequence shown here is derived from an EMBL/GenBank/DDBJ whole genome shotgun (WGS) entry which is preliminary data.</text>
</comment>
<dbReference type="Pfam" id="PF03412">
    <property type="entry name" value="Peptidase_C39"/>
    <property type="match status" value="1"/>
</dbReference>
<dbReference type="PROSITE" id="PS50042">
    <property type="entry name" value="CNMP_BINDING_3"/>
    <property type="match status" value="1"/>
</dbReference>
<dbReference type="GO" id="GO:0015031">
    <property type="term" value="P:protein transport"/>
    <property type="evidence" value="ECO:0007669"/>
    <property type="project" value="UniProtKB-KW"/>
</dbReference>
<dbReference type="AlphaFoldDB" id="A0A3N0CI82"/>
<sequence>MDLGSRLPAGLLDLDDAPFEVRRLIAGALGAAHHDLGDELVTEGAVPDTVHIVVRGRARASARGHDGAEVQLGLLGPGALIAPEAAAREPSPVSVRATGPLQTLTLHGTIARSLTKLWPPTGAAFRDATIAPPPERRRRRRHARLPDPPASDPVGAAPPAAETASSDDWAPFRSRKRPRVPQVFALDQMDCGAAALAAICRAFGHPVSLVAVREAVSSASDGTSLLGLHHGAQALGLTSAMTTVSPSRLDELPLPALCHVDGNHWVVLDKVDRKQVRVMDPVGSSGSLSRSAFEERFTGFALLTAPTEKLAEAPVASSGGPFFRPFLRAEWPAITIATLCGIGIAASTLAVPLSSKWVIEKVIQRDDTASLLPVMLIVLGVLGLAAGLTVVQRYVITRAALRIDRASLDRVAETLLALPVTFFANRRTGDIERRLNGLREVRSFFLTRGVGAFVALFQVVGAWAIMAHWDVRLPAVYLVVVPFYLVLMYISRRKLRPAFQSLEESWGRYKSRQIDAIRGIDTVKATGAEPQLQRRLAGQFDDLAGRLFSADFTIMLYEGALAVVALVPLALAISYGSYQVVEGTIPISEYVPFLSLVMLTSAPLTQLLSLWDVFQQGRVLLDRLGEFVDHRPEQVGEGIAPAPGDGRVRFDRVGFRHPGATGRRVLDDITLQAGPGETVAIVGRSGAGKSTLLLLLAALLQPESGTITCDGVDLAGIDLRAHRRRLGIVLQDSHLFDGTIAENIAVGADEVDPERLARAARAATADDFVRRLPLGYQTRVGERGTRLSGGERQRICVARALYRDPTILLLDEATSALDAESEAALQASLRAAAADRTVFVVAHRLSTVRDADQILVLDAGRVAERGTHAELLERRGLYFELAADQVG</sequence>
<feature type="transmembrane region" description="Helical" evidence="15">
    <location>
        <begin position="471"/>
        <end position="490"/>
    </location>
</feature>
<evidence type="ECO:0000256" key="14">
    <source>
        <dbReference type="SAM" id="MobiDB-lite"/>
    </source>
</evidence>
<keyword evidence="7" id="KW-0378">Hydrolase</keyword>
<dbReference type="Pfam" id="PF00027">
    <property type="entry name" value="cNMP_binding"/>
    <property type="match status" value="1"/>
</dbReference>
<keyword evidence="7" id="KW-0645">Protease</keyword>
<dbReference type="Gene3D" id="1.20.1560.10">
    <property type="entry name" value="ABC transporter type 1, transmembrane domain"/>
    <property type="match status" value="1"/>
</dbReference>
<dbReference type="InterPro" id="IPR000595">
    <property type="entry name" value="cNMP-bd_dom"/>
</dbReference>
<dbReference type="PROSITE" id="PS00211">
    <property type="entry name" value="ABC_TRANSPORTER_1"/>
    <property type="match status" value="1"/>
</dbReference>
<evidence type="ECO:0000256" key="15">
    <source>
        <dbReference type="SAM" id="Phobius"/>
    </source>
</evidence>
<keyword evidence="6" id="KW-0547">Nucleotide-binding</keyword>
<evidence type="ECO:0000256" key="7">
    <source>
        <dbReference type="ARBA" id="ARBA00022807"/>
    </source>
</evidence>
<dbReference type="GO" id="GO:0034040">
    <property type="term" value="F:ATPase-coupled lipid transmembrane transporter activity"/>
    <property type="evidence" value="ECO:0007669"/>
    <property type="project" value="TreeGrafter"/>
</dbReference>
<comment type="similarity">
    <text evidence="12">Belongs to the ABC transporter superfamily. Siderophore-Fe(3+) uptake transporter (SIUT) (TC 3.A.1.21) family.</text>
</comment>
<dbReference type="Gene3D" id="3.40.50.300">
    <property type="entry name" value="P-loop containing nucleotide triphosphate hydrolases"/>
    <property type="match status" value="1"/>
</dbReference>
<dbReference type="Pfam" id="PF00664">
    <property type="entry name" value="ABC_membrane"/>
    <property type="match status" value="1"/>
</dbReference>
<keyword evidence="10 15" id="KW-1133">Transmembrane helix</keyword>
<reference evidence="20 21" key="1">
    <citation type="submission" date="2018-11" db="EMBL/GenBank/DDBJ databases">
        <authorList>
            <person name="Li F."/>
        </authorList>
    </citation>
    <scope>NUCLEOTIDE SEQUENCE [LARGE SCALE GENOMIC DNA]</scope>
    <source>
        <strain evidence="20 21">Gsoil 097</strain>
    </source>
</reference>
<dbReference type="Pfam" id="PF00005">
    <property type="entry name" value="ABC_tran"/>
    <property type="match status" value="1"/>
</dbReference>
<dbReference type="GO" id="GO:0006508">
    <property type="term" value="P:proteolysis"/>
    <property type="evidence" value="ECO:0007669"/>
    <property type="project" value="InterPro"/>
</dbReference>
<dbReference type="RefSeq" id="WP_123228480.1">
    <property type="nucleotide sequence ID" value="NZ_RJSE01000007.1"/>
</dbReference>
<dbReference type="FunFam" id="3.40.50.300:FF:000221">
    <property type="entry name" value="Multidrug ABC transporter ATP-binding protein"/>
    <property type="match status" value="1"/>
</dbReference>
<evidence type="ECO:0000256" key="1">
    <source>
        <dbReference type="ARBA" id="ARBA00004429"/>
    </source>
</evidence>
<protein>
    <submittedName>
        <fullName evidence="20">ATP-binding cassette domain-containing protein</fullName>
    </submittedName>
</protein>
<dbReference type="InterPro" id="IPR017871">
    <property type="entry name" value="ABC_transporter-like_CS"/>
</dbReference>
<evidence type="ECO:0000256" key="11">
    <source>
        <dbReference type="ARBA" id="ARBA00023136"/>
    </source>
</evidence>
<dbReference type="GO" id="GO:0043213">
    <property type="term" value="P:bacteriocin transport"/>
    <property type="evidence" value="ECO:0007669"/>
    <property type="project" value="UniProtKB-KW"/>
</dbReference>
<evidence type="ECO:0000256" key="5">
    <source>
        <dbReference type="ARBA" id="ARBA00022692"/>
    </source>
</evidence>
<dbReference type="SUPFAM" id="SSF52540">
    <property type="entry name" value="P-loop containing nucleoside triphosphate hydrolases"/>
    <property type="match status" value="1"/>
</dbReference>
<feature type="transmembrane region" description="Helical" evidence="15">
    <location>
        <begin position="331"/>
        <end position="351"/>
    </location>
</feature>
<evidence type="ECO:0000259" key="19">
    <source>
        <dbReference type="PROSITE" id="PS50990"/>
    </source>
</evidence>
<dbReference type="InterPro" id="IPR036640">
    <property type="entry name" value="ABC1_TM_sf"/>
</dbReference>
<evidence type="ECO:0000256" key="12">
    <source>
        <dbReference type="ARBA" id="ARBA00023455"/>
    </source>
</evidence>
<dbReference type="GO" id="GO:0140359">
    <property type="term" value="F:ABC-type transporter activity"/>
    <property type="evidence" value="ECO:0007669"/>
    <property type="project" value="InterPro"/>
</dbReference>
<keyword evidence="5 15" id="KW-0812">Transmembrane</keyword>
<dbReference type="GO" id="GO:0016887">
    <property type="term" value="F:ATP hydrolysis activity"/>
    <property type="evidence" value="ECO:0007669"/>
    <property type="project" value="InterPro"/>
</dbReference>
<keyword evidence="7" id="KW-0788">Thiol protease</keyword>
<dbReference type="PROSITE" id="PS50990">
    <property type="entry name" value="PEPTIDASE_C39"/>
    <property type="match status" value="1"/>
</dbReference>
<evidence type="ECO:0000256" key="13">
    <source>
        <dbReference type="ARBA" id="ARBA00043264"/>
    </source>
</evidence>
<keyword evidence="21" id="KW-1185">Reference proteome</keyword>
<evidence type="ECO:0000256" key="8">
    <source>
        <dbReference type="ARBA" id="ARBA00022840"/>
    </source>
</evidence>
<dbReference type="EMBL" id="RJSE01000007">
    <property type="protein sequence ID" value="RNL63187.1"/>
    <property type="molecule type" value="Genomic_DNA"/>
</dbReference>
<dbReference type="SUPFAM" id="SSF90123">
    <property type="entry name" value="ABC transporter transmembrane region"/>
    <property type="match status" value="1"/>
</dbReference>
<evidence type="ECO:0000256" key="3">
    <source>
        <dbReference type="ARBA" id="ARBA00022475"/>
    </source>
</evidence>
<feature type="transmembrane region" description="Helical" evidence="15">
    <location>
        <begin position="371"/>
        <end position="395"/>
    </location>
</feature>
<keyword evidence="13" id="KW-0080">Bacteriocin transport</keyword>
<dbReference type="PANTHER" id="PTHR24221:SF654">
    <property type="entry name" value="ATP-BINDING CASSETTE SUB-FAMILY B MEMBER 6"/>
    <property type="match status" value="1"/>
</dbReference>
<keyword evidence="2" id="KW-0813">Transport</keyword>
<evidence type="ECO:0000256" key="2">
    <source>
        <dbReference type="ARBA" id="ARBA00022448"/>
    </source>
</evidence>
<feature type="domain" description="ABC transporter" evidence="17">
    <location>
        <begin position="648"/>
        <end position="884"/>
    </location>
</feature>
<feature type="region of interest" description="Disordered" evidence="14">
    <location>
        <begin position="124"/>
        <end position="174"/>
    </location>
</feature>
<dbReference type="PANTHER" id="PTHR24221">
    <property type="entry name" value="ATP-BINDING CASSETTE SUB-FAMILY B"/>
    <property type="match status" value="1"/>
</dbReference>
<dbReference type="GO" id="GO:0008234">
    <property type="term" value="F:cysteine-type peptidase activity"/>
    <property type="evidence" value="ECO:0007669"/>
    <property type="project" value="UniProtKB-KW"/>
</dbReference>
<feature type="domain" description="Cyclic nucleotide-binding" evidence="16">
    <location>
        <begin position="13"/>
        <end position="85"/>
    </location>
</feature>